<reference evidence="1 2" key="1">
    <citation type="journal article" date="2021" name="BMC Genomics">
        <title>Datura genome reveals duplications of psychoactive alkaloid biosynthetic genes and high mutation rate following tissue culture.</title>
        <authorList>
            <person name="Rajewski A."/>
            <person name="Carter-House D."/>
            <person name="Stajich J."/>
            <person name="Litt A."/>
        </authorList>
    </citation>
    <scope>NUCLEOTIDE SEQUENCE [LARGE SCALE GENOMIC DNA]</scope>
    <source>
        <strain evidence="1">AR-01</strain>
    </source>
</reference>
<comment type="caution">
    <text evidence="1">The sequence shown here is derived from an EMBL/GenBank/DDBJ whole genome shotgun (WGS) entry which is preliminary data.</text>
</comment>
<name>A0ABS8Y842_DATST</name>
<proteinExistence type="predicted"/>
<keyword evidence="2" id="KW-1185">Reference proteome</keyword>
<sequence>MRITSELLGNGPFMVGSKISPTYYGAFGRERVDVIQFERNSDRSDFQKGPRKSNLPKVLFAEWFSLDQFSDQNSDLPKNNFGYNNSEFQDAFMHDLYMSEGVDNETVYDDMFQAQPKSEDQMYANGLDELLCSEFSINSDVINVHISHLYNEL</sequence>
<dbReference type="EMBL" id="JACEIK010021009">
    <property type="protein sequence ID" value="MCE5166284.1"/>
    <property type="molecule type" value="Genomic_DNA"/>
</dbReference>
<evidence type="ECO:0000313" key="2">
    <source>
        <dbReference type="Proteomes" id="UP000823775"/>
    </source>
</evidence>
<accession>A0ABS8Y842</accession>
<protein>
    <submittedName>
        <fullName evidence="1">Uncharacterized protein</fullName>
    </submittedName>
</protein>
<gene>
    <name evidence="1" type="ORF">HAX54_016948</name>
</gene>
<organism evidence="1 2">
    <name type="scientific">Datura stramonium</name>
    <name type="common">Jimsonweed</name>
    <name type="synonym">Common thornapple</name>
    <dbReference type="NCBI Taxonomy" id="4076"/>
    <lineage>
        <taxon>Eukaryota</taxon>
        <taxon>Viridiplantae</taxon>
        <taxon>Streptophyta</taxon>
        <taxon>Embryophyta</taxon>
        <taxon>Tracheophyta</taxon>
        <taxon>Spermatophyta</taxon>
        <taxon>Magnoliopsida</taxon>
        <taxon>eudicotyledons</taxon>
        <taxon>Gunneridae</taxon>
        <taxon>Pentapetalae</taxon>
        <taxon>asterids</taxon>
        <taxon>lamiids</taxon>
        <taxon>Solanales</taxon>
        <taxon>Solanaceae</taxon>
        <taxon>Solanoideae</taxon>
        <taxon>Datureae</taxon>
        <taxon>Datura</taxon>
    </lineage>
</organism>
<dbReference type="Proteomes" id="UP000823775">
    <property type="component" value="Unassembled WGS sequence"/>
</dbReference>
<evidence type="ECO:0000313" key="1">
    <source>
        <dbReference type="EMBL" id="MCE5166284.1"/>
    </source>
</evidence>